<feature type="compositionally biased region" description="Polar residues" evidence="2">
    <location>
        <begin position="346"/>
        <end position="358"/>
    </location>
</feature>
<dbReference type="Gene3D" id="1.10.506.10">
    <property type="entry name" value="GTPase Activation - p120gap, domain 1"/>
    <property type="match status" value="1"/>
</dbReference>
<dbReference type="GO" id="GO:0005096">
    <property type="term" value="F:GTPase activator activity"/>
    <property type="evidence" value="ECO:0007669"/>
    <property type="project" value="UniProtKB-KW"/>
</dbReference>
<dbReference type="PhylomeDB" id="A0A060T9X2"/>
<feature type="region of interest" description="Disordered" evidence="2">
    <location>
        <begin position="1014"/>
        <end position="1038"/>
    </location>
</feature>
<protein>
    <submittedName>
        <fullName evidence="5">ARAD1D22506p</fullName>
    </submittedName>
</protein>
<dbReference type="InterPro" id="IPR039360">
    <property type="entry name" value="Ras_GTPase"/>
</dbReference>
<dbReference type="Pfam" id="PF00616">
    <property type="entry name" value="RasGAP"/>
    <property type="match status" value="1"/>
</dbReference>
<organism evidence="5">
    <name type="scientific">Blastobotrys adeninivorans</name>
    <name type="common">Yeast</name>
    <name type="synonym">Arxula adeninivorans</name>
    <dbReference type="NCBI Taxonomy" id="409370"/>
    <lineage>
        <taxon>Eukaryota</taxon>
        <taxon>Fungi</taxon>
        <taxon>Dikarya</taxon>
        <taxon>Ascomycota</taxon>
        <taxon>Saccharomycotina</taxon>
        <taxon>Dipodascomycetes</taxon>
        <taxon>Dipodascales</taxon>
        <taxon>Trichomonascaceae</taxon>
        <taxon>Blastobotrys</taxon>
    </lineage>
</organism>
<dbReference type="Gene3D" id="2.60.40.150">
    <property type="entry name" value="C2 domain"/>
    <property type="match status" value="1"/>
</dbReference>
<dbReference type="InterPro" id="IPR008936">
    <property type="entry name" value="Rho_GTPase_activation_prot"/>
</dbReference>
<evidence type="ECO:0000256" key="1">
    <source>
        <dbReference type="ARBA" id="ARBA00022468"/>
    </source>
</evidence>
<dbReference type="EMBL" id="HG937694">
    <property type="protein sequence ID" value="CDP37915.1"/>
    <property type="molecule type" value="Genomic_DNA"/>
</dbReference>
<feature type="region of interest" description="Disordered" evidence="2">
    <location>
        <begin position="294"/>
        <end position="313"/>
    </location>
</feature>
<evidence type="ECO:0000256" key="2">
    <source>
        <dbReference type="SAM" id="MobiDB-lite"/>
    </source>
</evidence>
<feature type="domain" description="C2" evidence="3">
    <location>
        <begin position="498"/>
        <end position="618"/>
    </location>
</feature>
<feature type="region of interest" description="Disordered" evidence="2">
    <location>
        <begin position="942"/>
        <end position="966"/>
    </location>
</feature>
<feature type="compositionally biased region" description="Polar residues" evidence="2">
    <location>
        <begin position="99"/>
        <end position="113"/>
    </location>
</feature>
<dbReference type="PANTHER" id="PTHR10194">
    <property type="entry name" value="RAS GTPASE-ACTIVATING PROTEINS"/>
    <property type="match status" value="1"/>
</dbReference>
<dbReference type="InterPro" id="IPR001936">
    <property type="entry name" value="RasGAP_dom"/>
</dbReference>
<sequence>MSHDRVDSIAQATVAMPSSPAHSGAMASSGPGNDQRLFSASPSPDSIRAVRSPYSHHHPEFDSGNSSTRNRVRASASATSFKAAFRQGMKFQSRRPDLHSQSSRSTTNEVPETTSRDAYGDLISRSSSPNVSIHSFQRDHSWYSTKILITQGMREGNLLEEGSPVQWISSKNIAWTNGIGYISAQGALHLVGEEENIIISNLRLTKIVSNVKQRYVELIVNPPQGKCSRVIIVPTDESDFNRWTGALLLWSNLKPYGIEHKLHLPILPIEPSEEDLLVCHFHLYYLRPNSNLTPSSASNSNSNSTTNSTTNSTAASSVASSANVSMTNLISSSTSSSRINLAASNTTATINSSDSAHTNPADRPVRRARSQTGPARPTPMHRQTSSDAPAFNSDISWRPVVGVLSRSGVLEILSEADGAVIERIDMQKVLSSRVRYVSYSLFEKHRVIYLQPTEGILPPGSPEAGEAYMFLHFDRLADYEDWFSTLKCFSKKRIFCPTSRNLQKSIRISRRINIRILECKVDDDSSLGPSYVSPFYNSYVEIQFEGRVWCRTFVARNEQRPFWREDFVLQDFPVRCPDIKIVVKNRLSAKLNPRNDPVIGILMLDQIPTNSKDVETWYRIKLNKDLTGKGTKCSICLKIGYEEVNILDQSHYRELRQLLTTDLNANNLTTQIAEHLVETASHDLNKLADILLNIYQAEGLTVQWLASLIRTELTRVKENLCGCSDNAASSAETSYHIDNTLFRGNTIISKSLEKYMKLVGRAYLEKTVGAFTQKVLEADELLEIDPSRIDEAESEEEAQEIAKANQKKLMIYVRELWDSIRESTDDMPQSFKVIFKQLRLELSLHLCQEEHVVLNCVSGFLFLRFLCPALLNPKLAGLVRAHPSARGQRTLTLLAKILQTFANRVKFGFKEPWMIPMNDFIDLHEQELDVFYREITLAGTGGSADEDSVFTSGSASRPPKEQPVPSVMGECLSNPFLIDKYEAYAKLVDLWASRPVKTTSSVSLSDVNEAVISDDESVEVNEPTTTADSQIFSRESSSSDVRDASTIVMVPRNSSLFQTCKLRTKTEAATQERAMHKFDTICYNLHRKQVDLYNHLVDAETINQDDLDDYVANTHMTYNVETGHVTLRKYAVAVAKAAAEQASNGMLPGLSRLSISSSPGSSSPHSAQTLPFLKGDQLNAKSSNTVVEREVSTAKTKSPSSSHKAAQSRKSSRWKVFRKK</sequence>
<dbReference type="InterPro" id="IPR023152">
    <property type="entry name" value="RasGAP_CS"/>
</dbReference>
<dbReference type="InterPro" id="IPR035892">
    <property type="entry name" value="C2_domain_sf"/>
</dbReference>
<evidence type="ECO:0000313" key="5">
    <source>
        <dbReference type="EMBL" id="CDP37915.1"/>
    </source>
</evidence>
<name>A0A060T9X2_BLAAD</name>
<dbReference type="SUPFAM" id="SSF48350">
    <property type="entry name" value="GTPase activation domain, GAP"/>
    <property type="match status" value="1"/>
</dbReference>
<evidence type="ECO:0000259" key="4">
    <source>
        <dbReference type="PROSITE" id="PS50018"/>
    </source>
</evidence>
<dbReference type="SUPFAM" id="SSF49562">
    <property type="entry name" value="C2 domain (Calcium/lipid-binding domain, CaLB)"/>
    <property type="match status" value="1"/>
</dbReference>
<accession>A0A060T9X2</accession>
<dbReference type="Pfam" id="PF00168">
    <property type="entry name" value="C2"/>
    <property type="match status" value="1"/>
</dbReference>
<dbReference type="CDD" id="cd05137">
    <property type="entry name" value="RasGAP_CLA2_BUD2"/>
    <property type="match status" value="1"/>
</dbReference>
<feature type="compositionally biased region" description="Low complexity" evidence="2">
    <location>
        <begin position="1155"/>
        <end position="1166"/>
    </location>
</feature>
<keyword evidence="1" id="KW-0343">GTPase activation</keyword>
<feature type="compositionally biased region" description="Basic residues" evidence="2">
    <location>
        <begin position="1206"/>
        <end position="1220"/>
    </location>
</feature>
<dbReference type="InterPro" id="IPR000008">
    <property type="entry name" value="C2_dom"/>
</dbReference>
<feature type="region of interest" description="Disordered" evidence="2">
    <location>
        <begin position="91"/>
        <end position="132"/>
    </location>
</feature>
<dbReference type="AlphaFoldDB" id="A0A060T9X2"/>
<feature type="compositionally biased region" description="Polar residues" evidence="2">
    <location>
        <begin position="1193"/>
        <end position="1205"/>
    </location>
</feature>
<dbReference type="GO" id="GO:0007165">
    <property type="term" value="P:signal transduction"/>
    <property type="evidence" value="ECO:0007669"/>
    <property type="project" value="UniProtKB-ARBA"/>
</dbReference>
<feature type="region of interest" description="Disordered" evidence="2">
    <location>
        <begin position="346"/>
        <end position="391"/>
    </location>
</feature>
<dbReference type="PROSITE" id="PS50018">
    <property type="entry name" value="RAS_GTPASE_ACTIV_2"/>
    <property type="match status" value="1"/>
</dbReference>
<evidence type="ECO:0000259" key="3">
    <source>
        <dbReference type="PROSITE" id="PS50004"/>
    </source>
</evidence>
<dbReference type="PANTHER" id="PTHR10194:SF60">
    <property type="entry name" value="RAS GTPASE-ACTIVATING PROTEIN RASKOL"/>
    <property type="match status" value="1"/>
</dbReference>
<reference evidence="5" key="2">
    <citation type="submission" date="2014-06" db="EMBL/GenBank/DDBJ databases">
        <title>The complete genome of Blastobotrys (Arxula) adeninivorans LS3 - a yeast of biotechnological interest.</title>
        <authorList>
            <person name="Kunze G."/>
            <person name="Gaillardin C."/>
            <person name="Czernicka M."/>
            <person name="Durrens P."/>
            <person name="Martin T."/>
            <person name="Boer E."/>
            <person name="Gabaldon T."/>
            <person name="Cruz J."/>
            <person name="Talla E."/>
            <person name="Marck C."/>
            <person name="Goffeau A."/>
            <person name="Barbe V."/>
            <person name="Baret P."/>
            <person name="Baronian K."/>
            <person name="Beier S."/>
            <person name="Bleykasten C."/>
            <person name="Bode R."/>
            <person name="Casaregola S."/>
            <person name="Despons L."/>
            <person name="Fairhead C."/>
            <person name="Giersberg M."/>
            <person name="Gierski P."/>
            <person name="Hahnel U."/>
            <person name="Hartmann A."/>
            <person name="Jankowska D."/>
            <person name="Jubin C."/>
            <person name="Jung P."/>
            <person name="Lafontaine I."/>
            <person name="Leh-Louis V."/>
            <person name="Lemaire M."/>
            <person name="Marcet-Houben M."/>
            <person name="Mascher M."/>
            <person name="Morel G."/>
            <person name="Richard G.-F."/>
            <person name="Riechen J."/>
            <person name="Sacerdot C."/>
            <person name="Sarkar A."/>
            <person name="Savel G."/>
            <person name="Schacherer J."/>
            <person name="Sherman D."/>
            <person name="Straub M.-L."/>
            <person name="Stein N."/>
            <person name="Thierry A."/>
            <person name="Trautwein-Schult A."/>
            <person name="Westhof E."/>
            <person name="Worch S."/>
            <person name="Dujon B."/>
            <person name="Souciet J.-L."/>
            <person name="Wincker P."/>
            <person name="Scholz U."/>
            <person name="Neuveglise N."/>
        </authorList>
    </citation>
    <scope>NUCLEOTIDE SEQUENCE</scope>
    <source>
        <strain evidence="5">LS3</strain>
    </source>
</reference>
<reference evidence="5" key="1">
    <citation type="submission" date="2014-02" db="EMBL/GenBank/DDBJ databases">
        <authorList>
            <person name="Genoscope - CEA"/>
        </authorList>
    </citation>
    <scope>NUCLEOTIDE SEQUENCE</scope>
    <source>
        <strain evidence="5">LS3</strain>
    </source>
</reference>
<dbReference type="PROSITE" id="PS00509">
    <property type="entry name" value="RAS_GTPASE_ACTIV_1"/>
    <property type="match status" value="1"/>
</dbReference>
<feature type="domain" description="Ras-GAP" evidence="4">
    <location>
        <begin position="683"/>
        <end position="903"/>
    </location>
</feature>
<gene>
    <name evidence="5" type="ORF">GNLVRS02_ARAD1D22506g</name>
</gene>
<feature type="region of interest" description="Disordered" evidence="2">
    <location>
        <begin position="1155"/>
        <end position="1220"/>
    </location>
</feature>
<dbReference type="CDD" id="cd00030">
    <property type="entry name" value="C2"/>
    <property type="match status" value="1"/>
</dbReference>
<feature type="region of interest" description="Disordered" evidence="2">
    <location>
        <begin position="1"/>
        <end position="79"/>
    </location>
</feature>
<dbReference type="SMART" id="SM00323">
    <property type="entry name" value="RasGAP"/>
    <property type="match status" value="1"/>
</dbReference>
<feature type="compositionally biased region" description="Polar residues" evidence="2">
    <location>
        <begin position="1022"/>
        <end position="1038"/>
    </location>
</feature>
<proteinExistence type="predicted"/>
<dbReference type="PROSITE" id="PS50004">
    <property type="entry name" value="C2"/>
    <property type="match status" value="1"/>
</dbReference>
<feature type="compositionally biased region" description="Polar residues" evidence="2">
    <location>
        <begin position="30"/>
        <end position="44"/>
    </location>
</feature>